<gene>
    <name evidence="7" type="primary">ybeY</name>
    <name evidence="8" type="ORF">BSZ36_09720</name>
</gene>
<keyword evidence="3 7" id="KW-0479">Metal-binding</keyword>
<dbReference type="PANTHER" id="PTHR46986">
    <property type="entry name" value="ENDORIBONUCLEASE YBEY, CHLOROPLASTIC"/>
    <property type="match status" value="1"/>
</dbReference>
<evidence type="ECO:0000256" key="4">
    <source>
        <dbReference type="ARBA" id="ARBA00022759"/>
    </source>
</evidence>
<dbReference type="NCBIfam" id="TIGR00043">
    <property type="entry name" value="rRNA maturation RNase YbeY"/>
    <property type="match status" value="1"/>
</dbReference>
<protein>
    <recommendedName>
        <fullName evidence="7">Endoribonuclease YbeY</fullName>
        <ecNumber evidence="7">3.1.-.-</ecNumber>
    </recommendedName>
</protein>
<dbReference type="SUPFAM" id="SSF55486">
    <property type="entry name" value="Metalloproteases ('zincins'), catalytic domain"/>
    <property type="match status" value="1"/>
</dbReference>
<keyword evidence="9" id="KW-1185">Reference proteome</keyword>
<accession>A0A259U062</accession>
<evidence type="ECO:0000256" key="2">
    <source>
        <dbReference type="ARBA" id="ARBA00022722"/>
    </source>
</evidence>
<evidence type="ECO:0000313" key="9">
    <source>
        <dbReference type="Proteomes" id="UP000216446"/>
    </source>
</evidence>
<dbReference type="EC" id="3.1.-.-" evidence="7"/>
<dbReference type="GO" id="GO:0006364">
    <property type="term" value="P:rRNA processing"/>
    <property type="evidence" value="ECO:0007669"/>
    <property type="project" value="UniProtKB-UniRule"/>
</dbReference>
<evidence type="ECO:0000256" key="7">
    <source>
        <dbReference type="HAMAP-Rule" id="MF_00009"/>
    </source>
</evidence>
<comment type="similarity">
    <text evidence="1 7">Belongs to the endoribonuclease YbeY family.</text>
</comment>
<dbReference type="InterPro" id="IPR023091">
    <property type="entry name" value="MetalPrtase_cat_dom_sf_prd"/>
</dbReference>
<name>A0A259U062_9BACT</name>
<feature type="binding site" evidence="7">
    <location>
        <position position="124"/>
    </location>
    <ligand>
        <name>Zn(2+)</name>
        <dbReference type="ChEBI" id="CHEBI:29105"/>
        <note>catalytic</note>
    </ligand>
</feature>
<keyword evidence="7" id="KW-0698">rRNA processing</keyword>
<proteinExistence type="inferred from homology"/>
<dbReference type="RefSeq" id="WP_094548356.1">
    <property type="nucleotide sequence ID" value="NZ_MQWB01000001.1"/>
</dbReference>
<keyword evidence="5 7" id="KW-0378">Hydrolase</keyword>
<keyword evidence="6 7" id="KW-0862">Zinc</keyword>
<feature type="binding site" evidence="7">
    <location>
        <position position="128"/>
    </location>
    <ligand>
        <name>Zn(2+)</name>
        <dbReference type="ChEBI" id="CHEBI:29105"/>
        <note>catalytic</note>
    </ligand>
</feature>
<comment type="subcellular location">
    <subcellularLocation>
        <location evidence="7">Cytoplasm</location>
    </subcellularLocation>
</comment>
<dbReference type="Gene3D" id="3.40.390.30">
    <property type="entry name" value="Metalloproteases ('zincins'), catalytic domain"/>
    <property type="match status" value="1"/>
</dbReference>
<keyword evidence="7" id="KW-0690">Ribosome biogenesis</keyword>
<comment type="caution">
    <text evidence="8">The sequence shown here is derived from an EMBL/GenBank/DDBJ whole genome shotgun (WGS) entry which is preliminary data.</text>
</comment>
<dbReference type="PROSITE" id="PS01306">
    <property type="entry name" value="UPF0054"/>
    <property type="match status" value="1"/>
</dbReference>
<dbReference type="InterPro" id="IPR002036">
    <property type="entry name" value="YbeY"/>
</dbReference>
<comment type="cofactor">
    <cofactor evidence="7">
        <name>Zn(2+)</name>
        <dbReference type="ChEBI" id="CHEBI:29105"/>
    </cofactor>
    <text evidence="7">Binds 1 zinc ion.</text>
</comment>
<reference evidence="8 9" key="1">
    <citation type="submission" date="2016-11" db="EMBL/GenBank/DDBJ databases">
        <title>Study of marine rhodopsin-containing bacteria.</title>
        <authorList>
            <person name="Yoshizawa S."/>
            <person name="Kumagai Y."/>
            <person name="Kogure K."/>
        </authorList>
    </citation>
    <scope>NUCLEOTIDE SEQUENCE [LARGE SCALE GENOMIC DNA]</scope>
    <source>
        <strain evidence="8 9">SG-29</strain>
    </source>
</reference>
<keyword evidence="7" id="KW-0963">Cytoplasm</keyword>
<dbReference type="HAMAP" id="MF_00009">
    <property type="entry name" value="Endoribonucl_YbeY"/>
    <property type="match status" value="1"/>
</dbReference>
<dbReference type="FunCoup" id="A0A259U062">
    <property type="interactions" value="235"/>
</dbReference>
<dbReference type="AlphaFoldDB" id="A0A259U062"/>
<organism evidence="8 9">
    <name type="scientific">Rubricoccus marinus</name>
    <dbReference type="NCBI Taxonomy" id="716817"/>
    <lineage>
        <taxon>Bacteria</taxon>
        <taxon>Pseudomonadati</taxon>
        <taxon>Rhodothermota</taxon>
        <taxon>Rhodothermia</taxon>
        <taxon>Rhodothermales</taxon>
        <taxon>Rubricoccaceae</taxon>
        <taxon>Rubricoccus</taxon>
    </lineage>
</organism>
<dbReference type="OrthoDB" id="9811984at2"/>
<dbReference type="Proteomes" id="UP000216446">
    <property type="component" value="Unassembled WGS sequence"/>
</dbReference>
<dbReference type="InParanoid" id="A0A259U062"/>
<evidence type="ECO:0000256" key="1">
    <source>
        <dbReference type="ARBA" id="ARBA00010875"/>
    </source>
</evidence>
<evidence type="ECO:0000256" key="5">
    <source>
        <dbReference type="ARBA" id="ARBA00022801"/>
    </source>
</evidence>
<sequence length="153" mass="16971">METEGAGAEPPEASGGLDVYLEHESLSLREADVRALADRIAAGENVRWHEVGIILGDHALVHDLNREWLGHDWETDVVSFPLDEEARARGVIEGEVYVDLDTAREVAPEVDATFEHEALRYVAHGLLHLVGYDDATDEERAVMRGLEDRYLAG</sequence>
<keyword evidence="4 7" id="KW-0255">Endonuclease</keyword>
<comment type="function">
    <text evidence="7">Single strand-specific metallo-endoribonuclease involved in late-stage 70S ribosome quality control and in maturation of the 3' terminus of the 16S rRNA.</text>
</comment>
<feature type="binding site" evidence="7">
    <location>
        <position position="134"/>
    </location>
    <ligand>
        <name>Zn(2+)</name>
        <dbReference type="ChEBI" id="CHEBI:29105"/>
        <note>catalytic</note>
    </ligand>
</feature>
<dbReference type="EMBL" id="MQWB01000001">
    <property type="protein sequence ID" value="OZC03227.1"/>
    <property type="molecule type" value="Genomic_DNA"/>
</dbReference>
<dbReference type="GO" id="GO:0004222">
    <property type="term" value="F:metalloendopeptidase activity"/>
    <property type="evidence" value="ECO:0007669"/>
    <property type="project" value="InterPro"/>
</dbReference>
<evidence type="ECO:0000256" key="6">
    <source>
        <dbReference type="ARBA" id="ARBA00022833"/>
    </source>
</evidence>
<dbReference type="GO" id="GO:0008270">
    <property type="term" value="F:zinc ion binding"/>
    <property type="evidence" value="ECO:0007669"/>
    <property type="project" value="UniProtKB-UniRule"/>
</dbReference>
<dbReference type="Pfam" id="PF02130">
    <property type="entry name" value="YbeY"/>
    <property type="match status" value="1"/>
</dbReference>
<dbReference type="GO" id="GO:0004521">
    <property type="term" value="F:RNA endonuclease activity"/>
    <property type="evidence" value="ECO:0007669"/>
    <property type="project" value="UniProtKB-UniRule"/>
</dbReference>
<dbReference type="PANTHER" id="PTHR46986:SF1">
    <property type="entry name" value="ENDORIBONUCLEASE YBEY, CHLOROPLASTIC"/>
    <property type="match status" value="1"/>
</dbReference>
<dbReference type="GO" id="GO:0005737">
    <property type="term" value="C:cytoplasm"/>
    <property type="evidence" value="ECO:0007669"/>
    <property type="project" value="UniProtKB-SubCell"/>
</dbReference>
<keyword evidence="2 7" id="KW-0540">Nuclease</keyword>
<dbReference type="InterPro" id="IPR020549">
    <property type="entry name" value="YbeY_CS"/>
</dbReference>
<evidence type="ECO:0000256" key="3">
    <source>
        <dbReference type="ARBA" id="ARBA00022723"/>
    </source>
</evidence>
<evidence type="ECO:0000313" key="8">
    <source>
        <dbReference type="EMBL" id="OZC03227.1"/>
    </source>
</evidence>